<keyword evidence="4" id="KW-1185">Reference proteome</keyword>
<feature type="domain" description="Aldehyde dehydrogenase" evidence="2">
    <location>
        <begin position="28"/>
        <end position="427"/>
    </location>
</feature>
<organism evidence="3 4">
    <name type="scientific">Amycolatopsis samaneae</name>
    <dbReference type="NCBI Taxonomy" id="664691"/>
    <lineage>
        <taxon>Bacteria</taxon>
        <taxon>Bacillati</taxon>
        <taxon>Actinomycetota</taxon>
        <taxon>Actinomycetes</taxon>
        <taxon>Pseudonocardiales</taxon>
        <taxon>Pseudonocardiaceae</taxon>
        <taxon>Amycolatopsis</taxon>
    </lineage>
</organism>
<name>A0ABW5GLA1_9PSEU</name>
<evidence type="ECO:0000256" key="1">
    <source>
        <dbReference type="ARBA" id="ARBA00023002"/>
    </source>
</evidence>
<comment type="caution">
    <text evidence="3">The sequence shown here is derived from an EMBL/GenBank/DDBJ whole genome shotgun (WGS) entry which is preliminary data.</text>
</comment>
<dbReference type="SUPFAM" id="SSF53720">
    <property type="entry name" value="ALDH-like"/>
    <property type="match status" value="1"/>
</dbReference>
<dbReference type="InterPro" id="IPR016161">
    <property type="entry name" value="Ald_DH/histidinol_DH"/>
</dbReference>
<dbReference type="InterPro" id="IPR016162">
    <property type="entry name" value="Ald_DH_N"/>
</dbReference>
<dbReference type="PANTHER" id="PTHR11699">
    <property type="entry name" value="ALDEHYDE DEHYDROGENASE-RELATED"/>
    <property type="match status" value="1"/>
</dbReference>
<accession>A0ABW5GLA1</accession>
<dbReference type="RefSeq" id="WP_345390261.1">
    <property type="nucleotide sequence ID" value="NZ_BAABHG010000004.1"/>
</dbReference>
<dbReference type="InterPro" id="IPR016163">
    <property type="entry name" value="Ald_DH_C"/>
</dbReference>
<protein>
    <submittedName>
        <fullName evidence="3">Aldehyde dehydrogenase family protein</fullName>
    </submittedName>
</protein>
<dbReference type="EMBL" id="JBHUKU010000014">
    <property type="protein sequence ID" value="MFD2461647.1"/>
    <property type="molecule type" value="Genomic_DNA"/>
</dbReference>
<dbReference type="Gene3D" id="3.40.309.10">
    <property type="entry name" value="Aldehyde Dehydrogenase, Chain A, domain 2"/>
    <property type="match status" value="1"/>
</dbReference>
<proteinExistence type="predicted"/>
<gene>
    <name evidence="3" type="ORF">ACFSYJ_23780</name>
</gene>
<reference evidence="4" key="1">
    <citation type="journal article" date="2019" name="Int. J. Syst. Evol. Microbiol.">
        <title>The Global Catalogue of Microorganisms (GCM) 10K type strain sequencing project: providing services to taxonomists for standard genome sequencing and annotation.</title>
        <authorList>
            <consortium name="The Broad Institute Genomics Platform"/>
            <consortium name="The Broad Institute Genome Sequencing Center for Infectious Disease"/>
            <person name="Wu L."/>
            <person name="Ma J."/>
        </authorList>
    </citation>
    <scope>NUCLEOTIDE SEQUENCE [LARGE SCALE GENOMIC DNA]</scope>
    <source>
        <strain evidence="4">CGMCC 4.7643</strain>
    </source>
</reference>
<evidence type="ECO:0000313" key="3">
    <source>
        <dbReference type="EMBL" id="MFD2461647.1"/>
    </source>
</evidence>
<evidence type="ECO:0000313" key="4">
    <source>
        <dbReference type="Proteomes" id="UP001597419"/>
    </source>
</evidence>
<evidence type="ECO:0000259" key="2">
    <source>
        <dbReference type="Pfam" id="PF00171"/>
    </source>
</evidence>
<keyword evidence="1" id="KW-0560">Oxidoreductase</keyword>
<sequence>MGERTVSPLGLAAELTSTVDGAAGAAGGEFGVIDPATGRVFAMAPETTPASLHAAVIAADRASRSEWAADEDARRAALAAVADTLTASADELAGTLTAEQGKPLGDALREVTVAARYARHHAENPAGQEVPGAIAVVTPGSFPLSIAFARIAPALRAGNTCVWKPSPDAPLSALLAGELLRAVLPPGVLNVVSGSDPLGARLVAHPLVRAVAFTGSVRVGRKVASAVEPRPLSLDLSGNDPVLVLDDVDPGGAAAEVFAAAFRNSGQVYAGPKRVYVPESRRKPFVEALTELARAAKTGDPALPGTELGPLGTRPRFDHVAGLVADAVANRAVVTAGGRQLEYPGYFYAPTILTDVTDGVRVVDEDQFGPVLPVIAYHDLDDAVGRALAAPHRRGASVFAADPDRAAAVAGRLGPWPAWLNTHGTHPPEDPGADG</sequence>
<dbReference type="Proteomes" id="UP001597419">
    <property type="component" value="Unassembled WGS sequence"/>
</dbReference>
<dbReference type="InterPro" id="IPR015590">
    <property type="entry name" value="Aldehyde_DH_dom"/>
</dbReference>
<dbReference type="Pfam" id="PF00171">
    <property type="entry name" value="Aldedh"/>
    <property type="match status" value="1"/>
</dbReference>
<dbReference type="Gene3D" id="3.40.605.10">
    <property type="entry name" value="Aldehyde Dehydrogenase, Chain A, domain 1"/>
    <property type="match status" value="1"/>
</dbReference>